<dbReference type="PANTHER" id="PTHR33121:SF76">
    <property type="entry name" value="SIGNALING PROTEIN"/>
    <property type="match status" value="1"/>
</dbReference>
<dbReference type="PROSITE" id="PS50006">
    <property type="entry name" value="FHA_DOMAIN"/>
    <property type="match status" value="1"/>
</dbReference>
<name>A0A437RSY4_9BURK</name>
<keyword evidence="4" id="KW-1185">Reference proteome</keyword>
<gene>
    <name evidence="3" type="ORF">EOE66_01230</name>
</gene>
<dbReference type="InterPro" id="IPR001633">
    <property type="entry name" value="EAL_dom"/>
</dbReference>
<dbReference type="PANTHER" id="PTHR33121">
    <property type="entry name" value="CYCLIC DI-GMP PHOSPHODIESTERASE PDEF"/>
    <property type="match status" value="1"/>
</dbReference>
<evidence type="ECO:0000313" key="4">
    <source>
        <dbReference type="Proteomes" id="UP000285575"/>
    </source>
</evidence>
<dbReference type="CDD" id="cd01948">
    <property type="entry name" value="EAL"/>
    <property type="match status" value="1"/>
</dbReference>
<comment type="caution">
    <text evidence="3">The sequence shown here is derived from an EMBL/GenBank/DDBJ whole genome shotgun (WGS) entry which is preliminary data.</text>
</comment>
<dbReference type="AlphaFoldDB" id="A0A437RSY4"/>
<dbReference type="CDD" id="cd00060">
    <property type="entry name" value="FHA"/>
    <property type="match status" value="1"/>
</dbReference>
<dbReference type="Pfam" id="PF00563">
    <property type="entry name" value="EAL"/>
    <property type="match status" value="1"/>
</dbReference>
<dbReference type="GO" id="GO:0071111">
    <property type="term" value="F:cyclic-guanylate-specific phosphodiesterase activity"/>
    <property type="evidence" value="ECO:0007669"/>
    <property type="project" value="InterPro"/>
</dbReference>
<dbReference type="InterPro" id="IPR000253">
    <property type="entry name" value="FHA_dom"/>
</dbReference>
<organism evidence="3 4">
    <name type="scientific">Rubrivivax rivuli</name>
    <dbReference type="NCBI Taxonomy" id="1862385"/>
    <lineage>
        <taxon>Bacteria</taxon>
        <taxon>Pseudomonadati</taxon>
        <taxon>Pseudomonadota</taxon>
        <taxon>Betaproteobacteria</taxon>
        <taxon>Burkholderiales</taxon>
        <taxon>Sphaerotilaceae</taxon>
        <taxon>Rubrivivax</taxon>
    </lineage>
</organism>
<proteinExistence type="predicted"/>
<accession>A0A437RSY4</accession>
<feature type="domain" description="FHA" evidence="1">
    <location>
        <begin position="28"/>
        <end position="78"/>
    </location>
</feature>
<dbReference type="InterPro" id="IPR035919">
    <property type="entry name" value="EAL_sf"/>
</dbReference>
<evidence type="ECO:0000313" key="3">
    <source>
        <dbReference type="EMBL" id="RVU49857.1"/>
    </source>
</evidence>
<dbReference type="Proteomes" id="UP000285575">
    <property type="component" value="Unassembled WGS sequence"/>
</dbReference>
<feature type="domain" description="EAL" evidence="2">
    <location>
        <begin position="133"/>
        <end position="372"/>
    </location>
</feature>
<reference evidence="3 4" key="1">
    <citation type="submission" date="2019-01" db="EMBL/GenBank/DDBJ databases">
        <authorList>
            <person name="Chen W.-M."/>
        </authorList>
    </citation>
    <scope>NUCLEOTIDE SEQUENCE [LARGE SCALE GENOMIC DNA]</scope>
    <source>
        <strain evidence="3 4">KYPY4</strain>
    </source>
</reference>
<dbReference type="OrthoDB" id="9813903at2"/>
<dbReference type="InterPro" id="IPR050706">
    <property type="entry name" value="Cyclic-di-GMP_PDE-like"/>
</dbReference>
<dbReference type="SMART" id="SM00052">
    <property type="entry name" value="EAL"/>
    <property type="match status" value="1"/>
</dbReference>
<dbReference type="Gene3D" id="2.60.200.20">
    <property type="match status" value="1"/>
</dbReference>
<dbReference type="InterPro" id="IPR008984">
    <property type="entry name" value="SMAD_FHA_dom_sf"/>
</dbReference>
<dbReference type="PROSITE" id="PS50883">
    <property type="entry name" value="EAL"/>
    <property type="match status" value="1"/>
</dbReference>
<dbReference type="SUPFAM" id="SSF49879">
    <property type="entry name" value="SMAD/FHA domain"/>
    <property type="match status" value="1"/>
</dbReference>
<dbReference type="EMBL" id="SACR01000001">
    <property type="protein sequence ID" value="RVU49857.1"/>
    <property type="molecule type" value="Genomic_DNA"/>
</dbReference>
<dbReference type="Pfam" id="PF00498">
    <property type="entry name" value="FHA"/>
    <property type="match status" value="1"/>
</dbReference>
<protein>
    <submittedName>
        <fullName evidence="3">EAL domain-containing protein</fullName>
    </submittedName>
</protein>
<dbReference type="SMART" id="SM00240">
    <property type="entry name" value="FHA"/>
    <property type="match status" value="1"/>
</dbReference>
<dbReference type="Gene3D" id="3.20.20.450">
    <property type="entry name" value="EAL domain"/>
    <property type="match status" value="1"/>
</dbReference>
<evidence type="ECO:0000259" key="1">
    <source>
        <dbReference type="PROSITE" id="PS50006"/>
    </source>
</evidence>
<dbReference type="SUPFAM" id="SSF141868">
    <property type="entry name" value="EAL domain-like"/>
    <property type="match status" value="1"/>
</dbReference>
<evidence type="ECO:0000259" key="2">
    <source>
        <dbReference type="PROSITE" id="PS50883"/>
    </source>
</evidence>
<sequence length="372" mass="40758">MVVVEGVFLESVAADGTHVVHTVHKLPFRIGREVDNELSVEARGLSRHHAVLSLGPGGDLLLNDLNSTNGTYVNRTRLTAPHVLKEGDVIHFGAAEFRYGVLSTALRTQPGGAEDEQRTMIVATQPRKLSSNFVREERPFREFLQGRGMSAAAQPIVQARGGAVFAYELLGRCDHPELRYSPIHLFKLAATLDLEVELSSAFRAHGVQALAPRLQGAHLFVNAHPLETFSDAFFDDLQALRHGPGQPLLVLEVHESAVVEVPRMRELAARLKDIDVRFAYDDFGAGQARLNELWEVPAHFVKFDMGLIRGIHEAGEAKRRGLAGLVRQVLDVGSVPLAEGVELEAEAALCREMGFQLIQGYLTGRPVPVTAV</sequence>